<feature type="transmembrane region" description="Helical" evidence="7">
    <location>
        <begin position="97"/>
        <end position="119"/>
    </location>
</feature>
<keyword evidence="2 7" id="KW-0813">Transport</keyword>
<evidence type="ECO:0000256" key="7">
    <source>
        <dbReference type="RuleBase" id="RU363032"/>
    </source>
</evidence>
<keyword evidence="4 7" id="KW-0812">Transmembrane</keyword>
<dbReference type="EMBL" id="QZAA01000134">
    <property type="protein sequence ID" value="RQD75948.1"/>
    <property type="molecule type" value="Genomic_DNA"/>
</dbReference>
<dbReference type="PROSITE" id="PS50928">
    <property type="entry name" value="ABC_TM1"/>
    <property type="match status" value="1"/>
</dbReference>
<reference evidence="9 10" key="1">
    <citation type="submission" date="2018-08" db="EMBL/GenBank/DDBJ databases">
        <title>The metabolism and importance of syntrophic acetate oxidation coupled to methane or sulfide production in haloalkaline environments.</title>
        <authorList>
            <person name="Timmers P.H.A."/>
            <person name="Vavourakis C.D."/>
            <person name="Sorokin D.Y."/>
            <person name="Sinninghe Damste J.S."/>
            <person name="Muyzer G."/>
            <person name="Stams A.J.M."/>
            <person name="Plugge C.M."/>
        </authorList>
    </citation>
    <scope>NUCLEOTIDE SEQUENCE [LARGE SCALE GENOMIC DNA]</scope>
    <source>
        <strain evidence="9">MSAO_Bac1</strain>
    </source>
</reference>
<evidence type="ECO:0000256" key="5">
    <source>
        <dbReference type="ARBA" id="ARBA00022989"/>
    </source>
</evidence>
<comment type="similarity">
    <text evidence="7">Belongs to the binding-protein-dependent transport system permease family.</text>
</comment>
<evidence type="ECO:0000256" key="6">
    <source>
        <dbReference type="ARBA" id="ARBA00023136"/>
    </source>
</evidence>
<protein>
    <submittedName>
        <fullName evidence="9">ABC transporter permease</fullName>
    </submittedName>
</protein>
<evidence type="ECO:0000313" key="9">
    <source>
        <dbReference type="EMBL" id="RQD75948.1"/>
    </source>
</evidence>
<evidence type="ECO:0000259" key="8">
    <source>
        <dbReference type="PROSITE" id="PS50928"/>
    </source>
</evidence>
<keyword evidence="3" id="KW-1003">Cell membrane</keyword>
<dbReference type="GO" id="GO:0055085">
    <property type="term" value="P:transmembrane transport"/>
    <property type="evidence" value="ECO:0007669"/>
    <property type="project" value="InterPro"/>
</dbReference>
<gene>
    <name evidence="9" type="ORF">D5R97_05280</name>
</gene>
<dbReference type="GO" id="GO:0005886">
    <property type="term" value="C:plasma membrane"/>
    <property type="evidence" value="ECO:0007669"/>
    <property type="project" value="UniProtKB-SubCell"/>
</dbReference>
<evidence type="ECO:0000256" key="2">
    <source>
        <dbReference type="ARBA" id="ARBA00022448"/>
    </source>
</evidence>
<feature type="transmembrane region" description="Helical" evidence="7">
    <location>
        <begin position="12"/>
        <end position="32"/>
    </location>
</feature>
<feature type="transmembrane region" description="Helical" evidence="7">
    <location>
        <begin position="221"/>
        <end position="242"/>
    </location>
</feature>
<evidence type="ECO:0000256" key="3">
    <source>
        <dbReference type="ARBA" id="ARBA00022475"/>
    </source>
</evidence>
<feature type="transmembrane region" description="Helical" evidence="7">
    <location>
        <begin position="64"/>
        <end position="85"/>
    </location>
</feature>
<dbReference type="Pfam" id="PF00528">
    <property type="entry name" value="BPD_transp_1"/>
    <property type="match status" value="1"/>
</dbReference>
<dbReference type="InterPro" id="IPR035906">
    <property type="entry name" value="MetI-like_sf"/>
</dbReference>
<dbReference type="SUPFAM" id="SSF161098">
    <property type="entry name" value="MetI-like"/>
    <property type="match status" value="1"/>
</dbReference>
<comment type="subcellular location">
    <subcellularLocation>
        <location evidence="1 7">Cell membrane</location>
        <topology evidence="1 7">Multi-pass membrane protein</topology>
    </subcellularLocation>
</comment>
<feature type="transmembrane region" description="Helical" evidence="7">
    <location>
        <begin position="125"/>
        <end position="144"/>
    </location>
</feature>
<comment type="caution">
    <text evidence="9">The sequence shown here is derived from an EMBL/GenBank/DDBJ whole genome shotgun (WGS) entry which is preliminary data.</text>
</comment>
<evidence type="ECO:0000256" key="1">
    <source>
        <dbReference type="ARBA" id="ARBA00004651"/>
    </source>
</evidence>
<feature type="domain" description="ABC transmembrane type-1" evidence="8">
    <location>
        <begin position="59"/>
        <end position="243"/>
    </location>
</feature>
<sequence>MKSKKEKYKKMLEMGGAFLFLLLFWTIFSLILNRPVLPPPWEALETFFDTFNSLLLPHLMQSTFRVLVSLVLALFFGAFAGLVIGRWSKVDDYASPLIYLTYPIPKIALLPVLMGIMGIGEASKIFLISLIIFFQILVTTRDAVRGVNRQIISSVVSLGASERDLFLHVFIPASLPKIFTSLRISLGTAMAVLFLTETFATVRGIGYFILDASMRGRYQEVFAGIIAMSLLGLALFVVVDLLERKVCPWQYI</sequence>
<dbReference type="AlphaFoldDB" id="A0A424YEI3"/>
<evidence type="ECO:0000313" key="10">
    <source>
        <dbReference type="Proteomes" id="UP000285138"/>
    </source>
</evidence>
<name>A0A424YEI3_9FIRM</name>
<evidence type="ECO:0000256" key="4">
    <source>
        <dbReference type="ARBA" id="ARBA00022692"/>
    </source>
</evidence>
<dbReference type="Gene3D" id="1.10.3720.10">
    <property type="entry name" value="MetI-like"/>
    <property type="match status" value="1"/>
</dbReference>
<dbReference type="Proteomes" id="UP000285138">
    <property type="component" value="Unassembled WGS sequence"/>
</dbReference>
<keyword evidence="5 7" id="KW-1133">Transmembrane helix</keyword>
<dbReference type="InterPro" id="IPR000515">
    <property type="entry name" value="MetI-like"/>
</dbReference>
<keyword evidence="6 7" id="KW-0472">Membrane</keyword>
<dbReference type="PANTHER" id="PTHR30151">
    <property type="entry name" value="ALKANE SULFONATE ABC TRANSPORTER-RELATED, MEMBRANE SUBUNIT"/>
    <property type="match status" value="1"/>
</dbReference>
<organism evidence="9 10">
    <name type="scientific">Candidatus Syntrophonatronum acetioxidans</name>
    <dbReference type="NCBI Taxonomy" id="1795816"/>
    <lineage>
        <taxon>Bacteria</taxon>
        <taxon>Bacillati</taxon>
        <taxon>Bacillota</taxon>
        <taxon>Clostridia</taxon>
        <taxon>Eubacteriales</taxon>
        <taxon>Syntrophomonadaceae</taxon>
        <taxon>Candidatus Syntrophonatronum</taxon>
    </lineage>
</organism>
<feature type="transmembrane region" description="Helical" evidence="7">
    <location>
        <begin position="184"/>
        <end position="209"/>
    </location>
</feature>
<accession>A0A424YEI3</accession>
<dbReference type="PANTHER" id="PTHR30151:SF0">
    <property type="entry name" value="ABC TRANSPORTER PERMEASE PROTEIN MJ0413-RELATED"/>
    <property type="match status" value="1"/>
</dbReference>
<proteinExistence type="inferred from homology"/>